<dbReference type="EMBL" id="CP080467">
    <property type="protein sequence ID" value="UNO47285.1"/>
    <property type="molecule type" value="Genomic_DNA"/>
</dbReference>
<dbReference type="RefSeq" id="WP_021295287.1">
    <property type="nucleotide sequence ID" value="NZ_AURB01000056.1"/>
</dbReference>
<dbReference type="Proteomes" id="UP000829401">
    <property type="component" value="Chromosome"/>
</dbReference>
<keyword evidence="2" id="KW-1185">Reference proteome</keyword>
<organism evidence="1 2">
    <name type="scientific">Alicyclobacillus acidoterrestris (strain ATCC 49025 / DSM 3922 / CIP 106132 / NCIMB 13137 / GD3B)</name>
    <dbReference type="NCBI Taxonomy" id="1356854"/>
    <lineage>
        <taxon>Bacteria</taxon>
        <taxon>Bacillati</taxon>
        <taxon>Bacillota</taxon>
        <taxon>Bacilli</taxon>
        <taxon>Bacillales</taxon>
        <taxon>Alicyclobacillaceae</taxon>
        <taxon>Alicyclobacillus</taxon>
    </lineage>
</organism>
<accession>T0DMM1</accession>
<dbReference type="STRING" id="1356854.N007_20440"/>
<gene>
    <name evidence="1" type="ORF">K1I37_11115</name>
</gene>
<evidence type="ECO:0000313" key="1">
    <source>
        <dbReference type="EMBL" id="UNO47285.1"/>
    </source>
</evidence>
<dbReference type="AlphaFoldDB" id="T0DMM1"/>
<name>T0DMM1_ALIAG</name>
<protein>
    <submittedName>
        <fullName evidence="1">Uncharacterized protein</fullName>
    </submittedName>
</protein>
<accession>A0A9E6ZN43</accession>
<proteinExistence type="predicted"/>
<evidence type="ECO:0000313" key="2">
    <source>
        <dbReference type="Proteomes" id="UP000829401"/>
    </source>
</evidence>
<dbReference type="KEGG" id="aaco:K1I37_11115"/>
<sequence length="64" mass="7060">MFHAYYKLWGNIHSFRELQKDGATTIFVVAVAMLLIVIDIGVFGPKTAKRDLEAVHAVGDNASL</sequence>
<reference evidence="2" key="1">
    <citation type="journal article" date="2022" name="G3 (Bethesda)">
        <title>Unveiling the complete genome sequence of Alicyclobacillus acidoterrestris DSM 3922T, a taint-producing strain.</title>
        <authorList>
            <person name="Leonardo I.C."/>
            <person name="Barreto Crespo M.T."/>
            <person name="Gaspar F.B."/>
        </authorList>
    </citation>
    <scope>NUCLEOTIDE SEQUENCE [LARGE SCALE GENOMIC DNA]</scope>
    <source>
        <strain evidence="2">DSM 3922</strain>
    </source>
</reference>